<accession>A0A1H0KZT6</accession>
<name>A0A1H0KZT6_9ACTN</name>
<evidence type="ECO:0000313" key="2">
    <source>
        <dbReference type="EMBL" id="SDO61469.1"/>
    </source>
</evidence>
<evidence type="ECO:0000313" key="3">
    <source>
        <dbReference type="Proteomes" id="UP000199341"/>
    </source>
</evidence>
<gene>
    <name evidence="2" type="ORF">SAMN05216259_11127</name>
</gene>
<keyword evidence="3" id="KW-1185">Reference proteome</keyword>
<feature type="region of interest" description="Disordered" evidence="1">
    <location>
        <begin position="358"/>
        <end position="383"/>
    </location>
</feature>
<proteinExistence type="predicted"/>
<protein>
    <submittedName>
        <fullName evidence="2">Uncharacterized protein</fullName>
    </submittedName>
</protein>
<dbReference type="STRING" id="310781.SAMN05216259_11127"/>
<dbReference type="Proteomes" id="UP000199341">
    <property type="component" value="Unassembled WGS sequence"/>
</dbReference>
<sequence length="383" mass="39601">MTPPTGDDPFPAVPDLVDPAVLTALLHRHGWRRRGGAPGRYSRWTPPDGTHTSLLVPEARPHGSGGARGGYADSGDLLGEALTALARSGEPSARAILRGLSVPGDEIRWCRDIPGTGGAVPWTTAEELTAAARAMLLAGARAAVRPAGYFGRRQGPQAAAFLDTVLLGPVGPAPGGHQLTAYTPVPDGRATATTLLGALQATREAVDRQRSGGSPAAFDDAIGLGVSHELTRALVKLVRGTEGAAVVLGWSPASGPPGGYPPRRPGRCSSRPATCPRWWPRASASVPRSRRSRSASRGRWCGCAARRPRAAAAYGSACSRARTCGRCGSGWTRPPTARRCRHTSRACRSVWTAASKAAAASAASPTPTGSPPSRSTHPNATAS</sequence>
<evidence type="ECO:0000256" key="1">
    <source>
        <dbReference type="SAM" id="MobiDB-lite"/>
    </source>
</evidence>
<reference evidence="2 3" key="1">
    <citation type="submission" date="2016-10" db="EMBL/GenBank/DDBJ databases">
        <authorList>
            <person name="de Groot N.N."/>
        </authorList>
    </citation>
    <scope>NUCLEOTIDE SEQUENCE [LARGE SCALE GENOMIC DNA]</scope>
    <source>
        <strain evidence="2 3">CGMCC 4.2022</strain>
    </source>
</reference>
<dbReference type="AlphaFoldDB" id="A0A1H0KZT6"/>
<dbReference type="EMBL" id="FNIE01000011">
    <property type="protein sequence ID" value="SDO61469.1"/>
    <property type="molecule type" value="Genomic_DNA"/>
</dbReference>
<feature type="compositionally biased region" description="Low complexity" evidence="1">
    <location>
        <begin position="358"/>
        <end position="376"/>
    </location>
</feature>
<organism evidence="2 3">
    <name type="scientific">Actinacidiphila guanduensis</name>
    <dbReference type="NCBI Taxonomy" id="310781"/>
    <lineage>
        <taxon>Bacteria</taxon>
        <taxon>Bacillati</taxon>
        <taxon>Actinomycetota</taxon>
        <taxon>Actinomycetes</taxon>
        <taxon>Kitasatosporales</taxon>
        <taxon>Streptomycetaceae</taxon>
        <taxon>Actinacidiphila</taxon>
    </lineage>
</organism>